<dbReference type="SUPFAM" id="SSF54236">
    <property type="entry name" value="Ubiquitin-like"/>
    <property type="match status" value="1"/>
</dbReference>
<keyword evidence="3" id="KW-1185">Reference proteome</keyword>
<dbReference type="GO" id="GO:0030968">
    <property type="term" value="P:endoplasmic reticulum unfolded protein response"/>
    <property type="evidence" value="ECO:0007669"/>
    <property type="project" value="TreeGrafter"/>
</dbReference>
<dbReference type="InterPro" id="IPR039751">
    <property type="entry name" value="HERPUD1/2"/>
</dbReference>
<protein>
    <submittedName>
        <fullName evidence="2">Uncharacterized protein</fullName>
    </submittedName>
</protein>
<comment type="caution">
    <text evidence="2">The sequence shown here is derived from an EMBL/GenBank/DDBJ whole genome shotgun (WGS) entry which is preliminary data.</text>
</comment>
<feature type="non-terminal residue" evidence="2">
    <location>
        <position position="64"/>
    </location>
</feature>
<feature type="compositionally biased region" description="Low complexity" evidence="1">
    <location>
        <begin position="38"/>
        <end position="49"/>
    </location>
</feature>
<dbReference type="PANTHER" id="PTHR12943:SF5">
    <property type="entry name" value="HOMOCYSTEINE-RESPONSIVE ENDOPLASMIC RETICULUM-RESIDENT UBIQUITIN-LIKE DOMAIN MEMBER 2 PROTEIN"/>
    <property type="match status" value="1"/>
</dbReference>
<dbReference type="Gene3D" id="3.10.20.90">
    <property type="entry name" value="Phosphatidylinositol 3-kinase Catalytic Subunit, Chain A, domain 1"/>
    <property type="match status" value="1"/>
</dbReference>
<feature type="region of interest" description="Disordered" evidence="1">
    <location>
        <begin position="38"/>
        <end position="64"/>
    </location>
</feature>
<proteinExistence type="predicted"/>
<accession>A0A6A1Q1C2</accession>
<dbReference type="PANTHER" id="PTHR12943">
    <property type="entry name" value="HOMOCYSTEINE-RESPONSIVE ENDOPLASMIC RETICULUM-RESIDENT UNIQUITIN-LIKE DOMAIN HERPUD PROTEIN FAMILY MEMBER"/>
    <property type="match status" value="1"/>
</dbReference>
<dbReference type="Proteomes" id="UP000437017">
    <property type="component" value="Unassembled WGS sequence"/>
</dbReference>
<organism evidence="2 3">
    <name type="scientific">Balaenoptera physalus</name>
    <name type="common">Fin whale</name>
    <name type="synonym">Balaena physalus</name>
    <dbReference type="NCBI Taxonomy" id="9770"/>
    <lineage>
        <taxon>Eukaryota</taxon>
        <taxon>Metazoa</taxon>
        <taxon>Chordata</taxon>
        <taxon>Craniata</taxon>
        <taxon>Vertebrata</taxon>
        <taxon>Euteleostomi</taxon>
        <taxon>Mammalia</taxon>
        <taxon>Eutheria</taxon>
        <taxon>Laurasiatheria</taxon>
        <taxon>Artiodactyla</taxon>
        <taxon>Whippomorpha</taxon>
        <taxon>Cetacea</taxon>
        <taxon>Mysticeti</taxon>
        <taxon>Balaenopteridae</taxon>
        <taxon>Balaenoptera</taxon>
    </lineage>
</organism>
<sequence>MTKDQRLVYSGRLLPDHLQLKDILRKQDEYHMVHLVCTSRTPPSSPKSSTSRESHEALTSSSNS</sequence>
<evidence type="ECO:0000313" key="2">
    <source>
        <dbReference type="EMBL" id="KAB0401237.1"/>
    </source>
</evidence>
<gene>
    <name evidence="2" type="ORF">E2I00_004452</name>
</gene>
<dbReference type="EMBL" id="SGJD01001240">
    <property type="protein sequence ID" value="KAB0401237.1"/>
    <property type="molecule type" value="Genomic_DNA"/>
</dbReference>
<dbReference type="FunFam" id="3.10.20.90:FF:000354">
    <property type="entry name" value="Homocysteine-responsive endoplasmic reticulum-resident ubiquitin-like domain member 2 protein"/>
    <property type="match status" value="1"/>
</dbReference>
<evidence type="ECO:0000313" key="3">
    <source>
        <dbReference type="Proteomes" id="UP000437017"/>
    </source>
</evidence>
<dbReference type="InterPro" id="IPR029071">
    <property type="entry name" value="Ubiquitin-like_domsf"/>
</dbReference>
<evidence type="ECO:0000256" key="1">
    <source>
        <dbReference type="SAM" id="MobiDB-lite"/>
    </source>
</evidence>
<reference evidence="2 3" key="1">
    <citation type="journal article" date="2019" name="PLoS ONE">
        <title>Genomic analyses reveal an absence of contemporary introgressive admixture between fin whales and blue whales, despite known hybrids.</title>
        <authorList>
            <person name="Westbury M.V."/>
            <person name="Petersen B."/>
            <person name="Lorenzen E.D."/>
        </authorList>
    </citation>
    <scope>NUCLEOTIDE SEQUENCE [LARGE SCALE GENOMIC DNA]</scope>
    <source>
        <strain evidence="2">FinWhale-01</strain>
    </source>
</reference>
<dbReference type="OrthoDB" id="21589at2759"/>
<name>A0A6A1Q1C2_BALPH</name>
<dbReference type="AlphaFoldDB" id="A0A6A1Q1C2"/>